<evidence type="ECO:0000256" key="2">
    <source>
        <dbReference type="SAM" id="Phobius"/>
    </source>
</evidence>
<dbReference type="Proteomes" id="UP000298313">
    <property type="component" value="Unassembled WGS sequence"/>
</dbReference>
<feature type="transmembrane region" description="Helical" evidence="2">
    <location>
        <begin position="6"/>
        <end position="25"/>
    </location>
</feature>
<protein>
    <recommendedName>
        <fullName evidence="5">DUF2933 domain-containing protein</fullName>
    </recommendedName>
</protein>
<feature type="compositionally biased region" description="Basic and acidic residues" evidence="1">
    <location>
        <begin position="50"/>
        <end position="64"/>
    </location>
</feature>
<evidence type="ECO:0000313" key="4">
    <source>
        <dbReference type="Proteomes" id="UP000298313"/>
    </source>
</evidence>
<dbReference type="RefSeq" id="WP_134522434.1">
    <property type="nucleotide sequence ID" value="NZ_SOHH01000032.1"/>
</dbReference>
<evidence type="ECO:0008006" key="5">
    <source>
        <dbReference type="Google" id="ProtNLM"/>
    </source>
</evidence>
<keyword evidence="2" id="KW-0472">Membrane</keyword>
<keyword evidence="2" id="KW-0812">Transmembrane</keyword>
<dbReference type="OrthoDB" id="5193129at2"/>
<accession>A0A4R9BFW4</accession>
<dbReference type="AlphaFoldDB" id="A0A4R9BFW4"/>
<feature type="region of interest" description="Disordered" evidence="1">
    <location>
        <begin position="50"/>
        <end position="71"/>
    </location>
</feature>
<proteinExistence type="predicted"/>
<keyword evidence="4" id="KW-1185">Reference proteome</keyword>
<evidence type="ECO:0000313" key="3">
    <source>
        <dbReference type="EMBL" id="TFD81590.1"/>
    </source>
</evidence>
<organism evidence="3 4">
    <name type="scientific">Cryobacterium fucosi</name>
    <dbReference type="NCBI Taxonomy" id="1259157"/>
    <lineage>
        <taxon>Bacteria</taxon>
        <taxon>Bacillati</taxon>
        <taxon>Actinomycetota</taxon>
        <taxon>Actinomycetes</taxon>
        <taxon>Micrococcales</taxon>
        <taxon>Microbacteriaceae</taxon>
        <taxon>Cryobacterium</taxon>
    </lineage>
</organism>
<evidence type="ECO:0000256" key="1">
    <source>
        <dbReference type="SAM" id="MobiDB-lite"/>
    </source>
</evidence>
<reference evidence="3 4" key="1">
    <citation type="submission" date="2019-03" db="EMBL/GenBank/DDBJ databases">
        <title>Genomics of glacier-inhabiting Cryobacterium strains.</title>
        <authorList>
            <person name="Liu Q."/>
            <person name="Xin Y.-H."/>
        </authorList>
    </citation>
    <scope>NUCLEOTIDE SEQUENCE [LARGE SCALE GENOMIC DNA]</scope>
    <source>
        <strain evidence="3 4">Hh4</strain>
    </source>
</reference>
<keyword evidence="2" id="KW-1133">Transmembrane helix</keyword>
<comment type="caution">
    <text evidence="3">The sequence shown here is derived from an EMBL/GenBank/DDBJ whole genome shotgun (WGS) entry which is preliminary data.</text>
</comment>
<dbReference type="EMBL" id="SOHH01000032">
    <property type="protein sequence ID" value="TFD81590.1"/>
    <property type="molecule type" value="Genomic_DNA"/>
</dbReference>
<sequence length="71" mass="7757">MSTVFYTLALLACPVGMGLMMWFMMRGKHKDGAAAPLSPDDAAELTRLRAEADQLRESPKDRHPAPATGVR</sequence>
<gene>
    <name evidence="3" type="ORF">E3T48_03285</name>
</gene>
<name>A0A4R9BFW4_9MICO</name>